<keyword evidence="3" id="KW-1185">Reference proteome</keyword>
<dbReference type="VEuPathDB" id="FungiDB:C8Q69DRAFT_317736"/>
<evidence type="ECO:0008006" key="4">
    <source>
        <dbReference type="Google" id="ProtNLM"/>
    </source>
</evidence>
<sequence>MSLTNAYLAEPAFPILASSLISEPFPGEAKRASGKVVNNASPRGDSHPSREWSLKHDIKNGIGSDKDSVFRCGTITGFSRLREGNADEDKGRVCELPRYLLSTHLRRTSPNHPSEPRAFIIRSPTSSAFSPETLLGSLLSCHDEPHLSREEAVELLDSVQILSVLDFTHVIQAISNVSDALNRIQQQRHQLRENHGQVSSSDNCNSPVLLIIEGIDTMADGLIRTSSPLRGTALLVPVLRTLTYLSRTYASFLSVMLVNTNTLGSIYPNRSVNPSSRSSGQGQQFNVGDGDGDRNEGIHSVFLHRATSTTLLPTILSRSLDQGIDTHLLLSKVNGRNVVEVVKDRVGSGVGRWCVWDRGTWEALAAPLD</sequence>
<dbReference type="AlphaFoldDB" id="A0A443HQM8"/>
<dbReference type="RefSeq" id="XP_028483788.1">
    <property type="nucleotide sequence ID" value="XM_028627327.1"/>
</dbReference>
<comment type="caution">
    <text evidence="2">The sequence shown here is derived from an EMBL/GenBank/DDBJ whole genome shotgun (WGS) entry which is preliminary data.</text>
</comment>
<evidence type="ECO:0000313" key="2">
    <source>
        <dbReference type="EMBL" id="RWQ94143.1"/>
    </source>
</evidence>
<feature type="region of interest" description="Disordered" evidence="1">
    <location>
        <begin position="32"/>
        <end position="52"/>
    </location>
</feature>
<accession>A0A443HQM8</accession>
<proteinExistence type="predicted"/>
<feature type="compositionally biased region" description="Low complexity" evidence="1">
    <location>
        <begin position="269"/>
        <end position="279"/>
    </location>
</feature>
<dbReference type="GeneID" id="39596604"/>
<evidence type="ECO:0000256" key="1">
    <source>
        <dbReference type="SAM" id="MobiDB-lite"/>
    </source>
</evidence>
<organism evidence="2 3">
    <name type="scientific">Byssochlamys spectabilis</name>
    <name type="common">Paecilomyces variotii</name>
    <dbReference type="NCBI Taxonomy" id="264951"/>
    <lineage>
        <taxon>Eukaryota</taxon>
        <taxon>Fungi</taxon>
        <taxon>Dikarya</taxon>
        <taxon>Ascomycota</taxon>
        <taxon>Pezizomycotina</taxon>
        <taxon>Eurotiomycetes</taxon>
        <taxon>Eurotiomycetidae</taxon>
        <taxon>Eurotiales</taxon>
        <taxon>Thermoascaceae</taxon>
        <taxon>Paecilomyces</taxon>
    </lineage>
</organism>
<evidence type="ECO:0000313" key="3">
    <source>
        <dbReference type="Proteomes" id="UP000283841"/>
    </source>
</evidence>
<protein>
    <recommendedName>
        <fullName evidence="4">DNA recombination and repair protein Rad51-like C-terminal domain-containing protein</fullName>
    </recommendedName>
</protein>
<name>A0A443HQM8_BYSSP</name>
<gene>
    <name evidence="2" type="ORF">C8Q69DRAFT_317736</name>
</gene>
<dbReference type="Proteomes" id="UP000283841">
    <property type="component" value="Unassembled WGS sequence"/>
</dbReference>
<feature type="region of interest" description="Disordered" evidence="1">
    <location>
        <begin position="269"/>
        <end position="290"/>
    </location>
</feature>
<dbReference type="EMBL" id="RCNU01000008">
    <property type="protein sequence ID" value="RWQ94143.1"/>
    <property type="molecule type" value="Genomic_DNA"/>
</dbReference>
<reference evidence="2 3" key="1">
    <citation type="journal article" date="2018" name="Front. Microbiol.">
        <title>Genomic and genetic insights into a cosmopolitan fungus, Paecilomyces variotii (Eurotiales).</title>
        <authorList>
            <person name="Urquhart A.S."/>
            <person name="Mondo S.J."/>
            <person name="Makela M.R."/>
            <person name="Hane J.K."/>
            <person name="Wiebenga A."/>
            <person name="He G."/>
            <person name="Mihaltcheva S."/>
            <person name="Pangilinan J."/>
            <person name="Lipzen A."/>
            <person name="Barry K."/>
            <person name="de Vries R.P."/>
            <person name="Grigoriev I.V."/>
            <person name="Idnurm A."/>
        </authorList>
    </citation>
    <scope>NUCLEOTIDE SEQUENCE [LARGE SCALE GENOMIC DNA]</scope>
    <source>
        <strain evidence="2 3">CBS 101075</strain>
    </source>
</reference>